<reference evidence="3" key="1">
    <citation type="submission" date="2016-09" db="EMBL/GenBank/DDBJ databases">
        <authorList>
            <person name="Gulvik C.A."/>
        </authorList>
    </citation>
    <scope>NUCLEOTIDE SEQUENCE [LARGE SCALE GENOMIC DNA]</scope>
    <source>
        <strain evidence="3">LMG 8895</strain>
    </source>
</reference>
<evidence type="ECO:0000313" key="3">
    <source>
        <dbReference type="Proteomes" id="UP000095094"/>
    </source>
</evidence>
<dbReference type="Pfam" id="PF05043">
    <property type="entry name" value="Mga"/>
    <property type="match status" value="1"/>
</dbReference>
<evidence type="ECO:0000313" key="2">
    <source>
        <dbReference type="EMBL" id="OEG12868.1"/>
    </source>
</evidence>
<organism evidence="2 3">
    <name type="scientific">Enterococcus termitis</name>
    <dbReference type="NCBI Taxonomy" id="332950"/>
    <lineage>
        <taxon>Bacteria</taxon>
        <taxon>Bacillati</taxon>
        <taxon>Bacillota</taxon>
        <taxon>Bacilli</taxon>
        <taxon>Lactobacillales</taxon>
        <taxon>Enterococcaceae</taxon>
        <taxon>Enterococcus</taxon>
    </lineage>
</organism>
<evidence type="ECO:0000259" key="1">
    <source>
        <dbReference type="Pfam" id="PF05043"/>
    </source>
</evidence>
<name>A0A1E5GJJ5_9ENTE</name>
<dbReference type="EMBL" id="MIJY01000023">
    <property type="protein sequence ID" value="OEG12868.1"/>
    <property type="molecule type" value="Genomic_DNA"/>
</dbReference>
<proteinExistence type="predicted"/>
<keyword evidence="3" id="KW-1185">Reference proteome</keyword>
<feature type="domain" description="Mga helix-turn-helix" evidence="1">
    <location>
        <begin position="76"/>
        <end position="163"/>
    </location>
</feature>
<dbReference type="Proteomes" id="UP000095094">
    <property type="component" value="Unassembled WGS sequence"/>
</dbReference>
<accession>A0A1E5GJJ5</accession>
<sequence length="459" mass="54919">MLTLLDSNEKRIINELWLMDLNNGSMPLNLLKEQIGCSLNTLKNDLTQLDSQWYDILDVRIDENQIVHINHLSNGTIDQLLTSLLYNNVNLKILLLLFKETKRDATYYVEQVYCSLPTFYRSIKKLEKFFKGLPIKLVKKNNVFYIEAEAGEHELRHFFTFLFIGFYRRRLLEFIPNYYQLRQQIQEELIPNDRKPSEQMVVFLTVLYFVSMWRENQGYHLDETTTTDSHERLKQKLSAYFYGWDSEAELERVLHVASDFSREFVSRFDATWEEVHEYLQEMLLEFYLNHKQFPYATDSIVDRLKMFNRLFAFRNPVIHSALFQMCSTYLNQLELNEPIFLDTLISEISMKFPFLIDRKITLSIGVLSDFSKTHADFIVNRLKDRSQHLGIIDFKVEGFYHREEIEFSNYDLIVSTVQLQDIPCPLFIIEDYPGEYQFYQFNEFIKKIAQDKFEHMQED</sequence>
<dbReference type="OrthoDB" id="2191269at2"/>
<comment type="caution">
    <text evidence="2">The sequence shown here is derived from an EMBL/GenBank/DDBJ whole genome shotgun (WGS) entry which is preliminary data.</text>
</comment>
<dbReference type="PATRIC" id="fig|332950.4.peg.2120"/>
<dbReference type="AlphaFoldDB" id="A0A1E5GJJ5"/>
<protein>
    <recommendedName>
        <fullName evidence="1">Mga helix-turn-helix domain-containing protein</fullName>
    </recommendedName>
</protein>
<dbReference type="RefSeq" id="WP_069663569.1">
    <property type="nucleotide sequence ID" value="NZ_JBHUJJ010000001.1"/>
</dbReference>
<gene>
    <name evidence="2" type="ORF">BCR25_05085</name>
</gene>
<dbReference type="InterPro" id="IPR007737">
    <property type="entry name" value="Mga_HTH"/>
</dbReference>